<feature type="compositionally biased region" description="Basic and acidic residues" evidence="1">
    <location>
        <begin position="12"/>
        <end position="39"/>
    </location>
</feature>
<reference evidence="3" key="2">
    <citation type="submission" date="2018-02" db="UniProtKB">
        <authorList>
            <consortium name="EnsemblPlants"/>
        </authorList>
    </citation>
    <scope>IDENTIFICATION</scope>
    <source>
        <strain evidence="3">Williams 82</strain>
    </source>
</reference>
<feature type="region of interest" description="Disordered" evidence="1">
    <location>
        <begin position="1"/>
        <end position="43"/>
    </location>
</feature>
<dbReference type="AlphaFoldDB" id="A0A0R0HI79"/>
<keyword evidence="4" id="KW-1185">Reference proteome</keyword>
<proteinExistence type="predicted"/>
<reference evidence="2" key="3">
    <citation type="submission" date="2018-07" db="EMBL/GenBank/DDBJ databases">
        <title>WGS assembly of Glycine max.</title>
        <authorList>
            <person name="Schmutz J."/>
            <person name="Cannon S."/>
            <person name="Schlueter J."/>
            <person name="Ma J."/>
            <person name="Mitros T."/>
            <person name="Nelson W."/>
            <person name="Hyten D."/>
            <person name="Song Q."/>
            <person name="Thelen J."/>
            <person name="Cheng J."/>
            <person name="Xu D."/>
            <person name="Hellsten U."/>
            <person name="May G."/>
            <person name="Yu Y."/>
            <person name="Sakurai T."/>
            <person name="Umezawa T."/>
            <person name="Bhattacharyya M."/>
            <person name="Sandhu D."/>
            <person name="Valliyodan B."/>
            <person name="Lindquist E."/>
            <person name="Peto M."/>
            <person name="Grant D."/>
            <person name="Shu S."/>
            <person name="Goodstein D."/>
            <person name="Barry K."/>
            <person name="Futrell-Griggs M."/>
            <person name="Abernathy B."/>
            <person name="Du J."/>
            <person name="Tian Z."/>
            <person name="Zhu L."/>
            <person name="Gill N."/>
            <person name="Joshi T."/>
            <person name="Libault M."/>
            <person name="Sethuraman A."/>
            <person name="Zhang X."/>
            <person name="Shinozaki K."/>
            <person name="Nguyen H."/>
            <person name="Wing R."/>
            <person name="Cregan P."/>
            <person name="Specht J."/>
            <person name="Grimwood J."/>
            <person name="Rokhsar D."/>
            <person name="Stacey G."/>
            <person name="Shoemaker R."/>
            <person name="Jackson S."/>
        </authorList>
    </citation>
    <scope>NUCLEOTIDE SEQUENCE</scope>
    <source>
        <tissue evidence="2">Callus</tissue>
    </source>
</reference>
<dbReference type="EMBL" id="CM000844">
    <property type="protein sequence ID" value="KRH30230.1"/>
    <property type="molecule type" value="Genomic_DNA"/>
</dbReference>
<sequence>MACPWRDDADEFGGRNHDEGEKREKRSGKMKEEPEKSYEHGYNTGYKKGYEEGYKQGCENSTRESKLGQESGTVKSEIYGNTVKVNMVTIMIVVITA</sequence>
<dbReference type="Proteomes" id="UP000008827">
    <property type="component" value="Chromosome 11"/>
</dbReference>
<evidence type="ECO:0008006" key="5">
    <source>
        <dbReference type="Google" id="ProtNLM"/>
    </source>
</evidence>
<protein>
    <recommendedName>
        <fullName evidence="5">Essential protein Yae1 N-terminal domain-containing protein</fullName>
    </recommendedName>
</protein>
<accession>A0A0R0HI79</accession>
<dbReference type="InParanoid" id="A0A0R0HI79"/>
<reference evidence="2 3" key="1">
    <citation type="journal article" date="2010" name="Nature">
        <title>Genome sequence of the palaeopolyploid soybean.</title>
        <authorList>
            <person name="Schmutz J."/>
            <person name="Cannon S.B."/>
            <person name="Schlueter J."/>
            <person name="Ma J."/>
            <person name="Mitros T."/>
            <person name="Nelson W."/>
            <person name="Hyten D.L."/>
            <person name="Song Q."/>
            <person name="Thelen J.J."/>
            <person name="Cheng J."/>
            <person name="Xu D."/>
            <person name="Hellsten U."/>
            <person name="May G.D."/>
            <person name="Yu Y."/>
            <person name="Sakurai T."/>
            <person name="Umezawa T."/>
            <person name="Bhattacharyya M.K."/>
            <person name="Sandhu D."/>
            <person name="Valliyodan B."/>
            <person name="Lindquist E."/>
            <person name="Peto M."/>
            <person name="Grant D."/>
            <person name="Shu S."/>
            <person name="Goodstein D."/>
            <person name="Barry K."/>
            <person name="Futrell-Griggs M."/>
            <person name="Abernathy B."/>
            <person name="Du J."/>
            <person name="Tian Z."/>
            <person name="Zhu L."/>
            <person name="Gill N."/>
            <person name="Joshi T."/>
            <person name="Libault M."/>
            <person name="Sethuraman A."/>
            <person name="Zhang X.-C."/>
            <person name="Shinozaki K."/>
            <person name="Nguyen H.T."/>
            <person name="Wing R.A."/>
            <person name="Cregan P."/>
            <person name="Specht J."/>
            <person name="Grimwood J."/>
            <person name="Rokhsar D."/>
            <person name="Stacey G."/>
            <person name="Shoemaker R.C."/>
            <person name="Jackson S.A."/>
        </authorList>
    </citation>
    <scope>NUCLEOTIDE SEQUENCE [LARGE SCALE GENOMIC DNA]</scope>
    <source>
        <strain evidence="3">cv. Williams 82</strain>
        <tissue evidence="2">Callus</tissue>
    </source>
</reference>
<evidence type="ECO:0000313" key="4">
    <source>
        <dbReference type="Proteomes" id="UP000008827"/>
    </source>
</evidence>
<gene>
    <name evidence="2" type="ORF">GLYMA_11G169200</name>
</gene>
<evidence type="ECO:0000256" key="1">
    <source>
        <dbReference type="SAM" id="MobiDB-lite"/>
    </source>
</evidence>
<name>A0A0R0HI79_SOYBN</name>
<dbReference type="PaxDb" id="3847-GLYMA11G27920.1"/>
<evidence type="ECO:0000313" key="3">
    <source>
        <dbReference type="EnsemblPlants" id="KRH30230"/>
    </source>
</evidence>
<evidence type="ECO:0000313" key="2">
    <source>
        <dbReference type="EMBL" id="KRH30230.1"/>
    </source>
</evidence>
<dbReference type="Gramene" id="KRH30230">
    <property type="protein sequence ID" value="KRH30230"/>
    <property type="gene ID" value="GLYMA_11G169200"/>
</dbReference>
<organism evidence="2">
    <name type="scientific">Glycine max</name>
    <name type="common">Soybean</name>
    <name type="synonym">Glycine hispida</name>
    <dbReference type="NCBI Taxonomy" id="3847"/>
    <lineage>
        <taxon>Eukaryota</taxon>
        <taxon>Viridiplantae</taxon>
        <taxon>Streptophyta</taxon>
        <taxon>Embryophyta</taxon>
        <taxon>Tracheophyta</taxon>
        <taxon>Spermatophyta</taxon>
        <taxon>Magnoliopsida</taxon>
        <taxon>eudicotyledons</taxon>
        <taxon>Gunneridae</taxon>
        <taxon>Pentapetalae</taxon>
        <taxon>rosids</taxon>
        <taxon>fabids</taxon>
        <taxon>Fabales</taxon>
        <taxon>Fabaceae</taxon>
        <taxon>Papilionoideae</taxon>
        <taxon>50 kb inversion clade</taxon>
        <taxon>NPAAA clade</taxon>
        <taxon>indigoferoid/millettioid clade</taxon>
        <taxon>Phaseoleae</taxon>
        <taxon>Glycine</taxon>
        <taxon>Glycine subgen. Soja</taxon>
    </lineage>
</organism>
<dbReference type="EnsemblPlants" id="KRH30230">
    <property type="protein sequence ID" value="KRH30230"/>
    <property type="gene ID" value="GLYMA_11G169200"/>
</dbReference>